<sequence length="308" mass="34500">MDTKAHKLRLLLGRAPVPAPEPARSVSQEVYRRKLAADIARTINFIRQADDAIERLQKQLGPWPAVFNESAARTSEGPALPGPPWGLETCRQAHLLAHFEVYKQMPYQPMKNDLIGIATGLTLTLDAVVQQAAAAETLRRQNEATTAQIAHLAAVLSDYKRANTLVLERVREHPRRTAEMQRRIARVSSFGAEAADKLAHVQRLSDGATALEDRLHAHLLDVVTRLYAMMDWENAHVMDEDTFTKSIAGSVLLVKRLVSSVAEGTDKWVTVRPGTAEERLMEVMIRNDLLLHRDDRGDLEVRLRDYGL</sequence>
<keyword evidence="2" id="KW-1185">Reference proteome</keyword>
<dbReference type="AlphaFoldDB" id="A0A1A0HBH6"/>
<proteinExistence type="predicted"/>
<evidence type="ECO:0000313" key="2">
    <source>
        <dbReference type="Proteomes" id="UP000092555"/>
    </source>
</evidence>
<comment type="caution">
    <text evidence="1">The sequence shown here is derived from an EMBL/GenBank/DDBJ whole genome shotgun (WGS) entry which is preliminary data.</text>
</comment>
<accession>A0A1A0HBH6</accession>
<organism evidence="1 2">
    <name type="scientific">Metschnikowia bicuspidata var. bicuspidata NRRL YB-4993</name>
    <dbReference type="NCBI Taxonomy" id="869754"/>
    <lineage>
        <taxon>Eukaryota</taxon>
        <taxon>Fungi</taxon>
        <taxon>Dikarya</taxon>
        <taxon>Ascomycota</taxon>
        <taxon>Saccharomycotina</taxon>
        <taxon>Pichiomycetes</taxon>
        <taxon>Metschnikowiaceae</taxon>
        <taxon>Metschnikowia</taxon>
    </lineage>
</organism>
<dbReference type="EMBL" id="LXTC01000003">
    <property type="protein sequence ID" value="OBA21489.1"/>
    <property type="molecule type" value="Genomic_DNA"/>
</dbReference>
<dbReference type="Proteomes" id="UP000092555">
    <property type="component" value="Unassembled WGS sequence"/>
</dbReference>
<dbReference type="GeneID" id="30031858"/>
<evidence type="ECO:0000313" key="1">
    <source>
        <dbReference type="EMBL" id="OBA21489.1"/>
    </source>
</evidence>
<protein>
    <submittedName>
        <fullName evidence="1">Uncharacterized protein</fullName>
    </submittedName>
</protein>
<name>A0A1A0HBH6_9ASCO</name>
<reference evidence="1 2" key="1">
    <citation type="submission" date="2016-05" db="EMBL/GenBank/DDBJ databases">
        <title>Comparative genomics of biotechnologically important yeasts.</title>
        <authorList>
            <consortium name="DOE Joint Genome Institute"/>
            <person name="Riley R."/>
            <person name="Haridas S."/>
            <person name="Wolfe K.H."/>
            <person name="Lopes M.R."/>
            <person name="Hittinger C.T."/>
            <person name="Goker M."/>
            <person name="Salamov A."/>
            <person name="Wisecaver J."/>
            <person name="Long T.M."/>
            <person name="Aerts A.L."/>
            <person name="Barry K."/>
            <person name="Choi C."/>
            <person name="Clum A."/>
            <person name="Coughlan A.Y."/>
            <person name="Deshpande S."/>
            <person name="Douglass A.P."/>
            <person name="Hanson S.J."/>
            <person name="Klenk H.-P."/>
            <person name="LaButti K."/>
            <person name="Lapidus A."/>
            <person name="Lindquist E."/>
            <person name="Lipzen A."/>
            <person name="Meier-kolthoff J.P."/>
            <person name="Ohm R.A."/>
            <person name="Otillar R.P."/>
            <person name="Pangilinan J."/>
            <person name="Peng Y."/>
            <person name="Rokas A."/>
            <person name="Rosa C.A."/>
            <person name="Scheuner C."/>
            <person name="Sibirny A.A."/>
            <person name="Slot J.C."/>
            <person name="Stielow J.B."/>
            <person name="Sun H."/>
            <person name="Kurtzman C.P."/>
            <person name="Blackwell M."/>
            <person name="Grigoriev I.V."/>
            <person name="Jeffries T.W."/>
        </authorList>
    </citation>
    <scope>NUCLEOTIDE SEQUENCE [LARGE SCALE GENOMIC DNA]</scope>
    <source>
        <strain evidence="1 2">NRRL YB-4993</strain>
    </source>
</reference>
<dbReference type="RefSeq" id="XP_018711999.1">
    <property type="nucleotide sequence ID" value="XM_018858882.1"/>
</dbReference>
<gene>
    <name evidence="1" type="ORF">METBIDRAFT_78446</name>
</gene>
<dbReference type="OrthoDB" id="4084018at2759"/>